<evidence type="ECO:0000256" key="1">
    <source>
        <dbReference type="SAM" id="SignalP"/>
    </source>
</evidence>
<comment type="caution">
    <text evidence="2">The sequence shown here is derived from an EMBL/GenBank/DDBJ whole genome shotgun (WGS) entry which is preliminary data.</text>
</comment>
<organism evidence="2 3">
    <name type="scientific">Tropilaelaps mercedesae</name>
    <dbReference type="NCBI Taxonomy" id="418985"/>
    <lineage>
        <taxon>Eukaryota</taxon>
        <taxon>Metazoa</taxon>
        <taxon>Ecdysozoa</taxon>
        <taxon>Arthropoda</taxon>
        <taxon>Chelicerata</taxon>
        <taxon>Arachnida</taxon>
        <taxon>Acari</taxon>
        <taxon>Parasitiformes</taxon>
        <taxon>Mesostigmata</taxon>
        <taxon>Gamasina</taxon>
        <taxon>Dermanyssoidea</taxon>
        <taxon>Laelapidae</taxon>
        <taxon>Tropilaelaps</taxon>
    </lineage>
</organism>
<dbReference type="EMBL" id="MNPL01001491">
    <property type="protein sequence ID" value="OQR79100.1"/>
    <property type="molecule type" value="Genomic_DNA"/>
</dbReference>
<feature type="signal peptide" evidence="1">
    <location>
        <begin position="1"/>
        <end position="28"/>
    </location>
</feature>
<keyword evidence="1" id="KW-0732">Signal</keyword>
<proteinExistence type="predicted"/>
<feature type="chain" id="PRO_5013252416" evidence="1">
    <location>
        <begin position="29"/>
        <end position="248"/>
    </location>
</feature>
<name>A0A1V9Y079_9ACAR</name>
<dbReference type="Proteomes" id="UP000192247">
    <property type="component" value="Unassembled WGS sequence"/>
</dbReference>
<protein>
    <submittedName>
        <fullName evidence="2">Uncharacterized protein</fullName>
    </submittedName>
</protein>
<accession>A0A1V9Y079</accession>
<evidence type="ECO:0000313" key="3">
    <source>
        <dbReference type="Proteomes" id="UP000192247"/>
    </source>
</evidence>
<reference evidence="2 3" key="1">
    <citation type="journal article" date="2017" name="Gigascience">
        <title>Draft genome of the honey bee ectoparasitic mite, Tropilaelaps mercedesae, is shaped by the parasitic life history.</title>
        <authorList>
            <person name="Dong X."/>
            <person name="Armstrong S.D."/>
            <person name="Xia D."/>
            <person name="Makepeace B.L."/>
            <person name="Darby A.C."/>
            <person name="Kadowaki T."/>
        </authorList>
    </citation>
    <scope>NUCLEOTIDE SEQUENCE [LARGE SCALE GENOMIC DNA]</scope>
    <source>
        <strain evidence="2">Wuxi-XJTLU</strain>
    </source>
</reference>
<gene>
    <name evidence="2" type="ORF">BIW11_05969</name>
</gene>
<dbReference type="OrthoDB" id="6507988at2759"/>
<dbReference type="InParanoid" id="A0A1V9Y079"/>
<dbReference type="AlphaFoldDB" id="A0A1V9Y079"/>
<keyword evidence="3" id="KW-1185">Reference proteome</keyword>
<sequence>MGRRVVKSACYIVFGVFVLAHAIITASAESPLDETKVARTDLVDKTVRALKSAFFRLLEDCDVSCRSEQSSRLTGMDLDEETMSKEAVYLINKVKSGEDIDLPLVNSWIEHAGYIQENYFNSVFRYHKTGDVKDALFFLEIGEPHKAAAELLKNQRTLTQIVADSSVVLKIIQGGRSGLTYKLLNQLADLTPYHDTFGCVQSTKSTGEDDSTCANLMKASFESSFITLQDTLTKFVTTELTEDDLLSY</sequence>
<evidence type="ECO:0000313" key="2">
    <source>
        <dbReference type="EMBL" id="OQR79100.1"/>
    </source>
</evidence>